<organism evidence="1 2">
    <name type="scientific">Suillus fuscotomentosus</name>
    <dbReference type="NCBI Taxonomy" id="1912939"/>
    <lineage>
        <taxon>Eukaryota</taxon>
        <taxon>Fungi</taxon>
        <taxon>Dikarya</taxon>
        <taxon>Basidiomycota</taxon>
        <taxon>Agaricomycotina</taxon>
        <taxon>Agaricomycetes</taxon>
        <taxon>Agaricomycetidae</taxon>
        <taxon>Boletales</taxon>
        <taxon>Suillineae</taxon>
        <taxon>Suillaceae</taxon>
        <taxon>Suillus</taxon>
    </lineage>
</organism>
<evidence type="ECO:0000313" key="1">
    <source>
        <dbReference type="EMBL" id="KAG1908636.1"/>
    </source>
</evidence>
<dbReference type="AlphaFoldDB" id="A0AAD4HUI4"/>
<dbReference type="RefSeq" id="XP_041234211.1">
    <property type="nucleotide sequence ID" value="XM_041365878.1"/>
</dbReference>
<dbReference type="Proteomes" id="UP001195769">
    <property type="component" value="Unassembled WGS sequence"/>
</dbReference>
<reference evidence="1" key="1">
    <citation type="journal article" date="2020" name="New Phytol.">
        <title>Comparative genomics reveals dynamic genome evolution in host specialist ectomycorrhizal fungi.</title>
        <authorList>
            <person name="Lofgren L.A."/>
            <person name="Nguyen N.H."/>
            <person name="Vilgalys R."/>
            <person name="Ruytinx J."/>
            <person name="Liao H.L."/>
            <person name="Branco S."/>
            <person name="Kuo A."/>
            <person name="LaButti K."/>
            <person name="Lipzen A."/>
            <person name="Andreopoulos W."/>
            <person name="Pangilinan J."/>
            <person name="Riley R."/>
            <person name="Hundley H."/>
            <person name="Na H."/>
            <person name="Barry K."/>
            <person name="Grigoriev I.V."/>
            <person name="Stajich J.E."/>
            <person name="Kennedy P.G."/>
        </authorList>
    </citation>
    <scope>NUCLEOTIDE SEQUENCE</scope>
    <source>
        <strain evidence="1">FC203</strain>
    </source>
</reference>
<protein>
    <submittedName>
        <fullName evidence="1">Uncharacterized protein</fullName>
    </submittedName>
</protein>
<keyword evidence="2" id="KW-1185">Reference proteome</keyword>
<evidence type="ECO:0000313" key="2">
    <source>
        <dbReference type="Proteomes" id="UP001195769"/>
    </source>
</evidence>
<dbReference type="EMBL" id="JABBWK010000001">
    <property type="protein sequence ID" value="KAG1908636.1"/>
    <property type="molecule type" value="Genomic_DNA"/>
</dbReference>
<proteinExistence type="predicted"/>
<comment type="caution">
    <text evidence="1">The sequence shown here is derived from an EMBL/GenBank/DDBJ whole genome shotgun (WGS) entry which is preliminary data.</text>
</comment>
<accession>A0AAD4HUI4</accession>
<name>A0AAD4HUI4_9AGAM</name>
<sequence>MSHTFSTLTSDGLDNESVVSVDTSPWNSVVTVLGDVAFIDIQNVISLDGTYCFNLNIDTPGIKKIVFRIRERVEEAVEPAESATNQTSSQPVIASPCNLLTRRMGNPNPDPANPTVPWSYYVTRRADEALED</sequence>
<gene>
    <name evidence="1" type="ORF">F5891DRAFT_1180164</name>
</gene>
<dbReference type="GeneID" id="64660176"/>